<dbReference type="Proteomes" id="UP000187012">
    <property type="component" value="Unassembled WGS sequence"/>
</dbReference>
<protein>
    <submittedName>
        <fullName evidence="1">Uncharacterized protein</fullName>
    </submittedName>
</protein>
<reference evidence="1 2" key="1">
    <citation type="submission" date="2016-12" db="EMBL/GenBank/DDBJ databases">
        <authorList>
            <person name="Song W.-J."/>
            <person name="Kurnit D.M."/>
        </authorList>
    </citation>
    <scope>NUCLEOTIDE SEQUENCE [LARGE SCALE GENOMIC DNA]</scope>
    <source>
        <strain evidence="1 2">STM7296</strain>
    </source>
</reference>
<organism evidence="1 2">
    <name type="scientific">Paraburkholderia ribeironis</name>
    <dbReference type="NCBI Taxonomy" id="1247936"/>
    <lineage>
        <taxon>Bacteria</taxon>
        <taxon>Pseudomonadati</taxon>
        <taxon>Pseudomonadota</taxon>
        <taxon>Betaproteobacteria</taxon>
        <taxon>Burkholderiales</taxon>
        <taxon>Burkholderiaceae</taxon>
        <taxon>Paraburkholderia</taxon>
    </lineage>
</organism>
<evidence type="ECO:0000313" key="1">
    <source>
        <dbReference type="EMBL" id="SIT41507.1"/>
    </source>
</evidence>
<evidence type="ECO:0000313" key="2">
    <source>
        <dbReference type="Proteomes" id="UP000187012"/>
    </source>
</evidence>
<proteinExistence type="predicted"/>
<dbReference type="AlphaFoldDB" id="A0A1N7S2E3"/>
<name>A0A1N7S2E3_9BURK</name>
<dbReference type="EMBL" id="CYGX02000031">
    <property type="protein sequence ID" value="SIT41507.1"/>
    <property type="molecule type" value="Genomic_DNA"/>
</dbReference>
<keyword evidence="2" id="KW-1185">Reference proteome</keyword>
<accession>A0A1N7S2E3</accession>
<sequence>MGVHDGAHARPLGAPHLPRGGIGVLSLYLLGEMPLSRTVAYAVGRHVNPNGARSVSVWAIIAISPLLTECAE</sequence>
<dbReference type="STRING" id="1247936.BN2475_310062"/>
<gene>
    <name evidence="1" type="ORF">BN2475_310062</name>
</gene>